<dbReference type="OrthoDB" id="9989120at2"/>
<comment type="caution">
    <text evidence="1">The sequence shown here is derived from an EMBL/GenBank/DDBJ whole genome shotgun (WGS) entry which is preliminary data.</text>
</comment>
<sequence>MRTTFIQLGGQYYEMRELSCEQVIVSLGRCEAMQQADWPFDLDKELLRAMCENAVLGFESIYTGEKKRFASPDEVLKTLSLSELANIFDTYSTAFSKDGSGQTIFEAAEVEE</sequence>
<keyword evidence="2" id="KW-1185">Reference proteome</keyword>
<gene>
    <name evidence="1" type="ORF">H8702_02790</name>
</gene>
<evidence type="ECO:0000313" key="1">
    <source>
        <dbReference type="EMBL" id="MBC8610049.1"/>
    </source>
</evidence>
<proteinExistence type="predicted"/>
<name>A0A8J6P5Z6_9FIRM</name>
<dbReference type="Proteomes" id="UP000632659">
    <property type="component" value="Unassembled WGS sequence"/>
</dbReference>
<organism evidence="1 2">
    <name type="scientific">Massiliimalia timonensis</name>
    <dbReference type="NCBI Taxonomy" id="1987501"/>
    <lineage>
        <taxon>Bacteria</taxon>
        <taxon>Bacillati</taxon>
        <taxon>Bacillota</taxon>
        <taxon>Clostridia</taxon>
        <taxon>Eubacteriales</taxon>
        <taxon>Oscillospiraceae</taxon>
        <taxon>Massiliimalia</taxon>
    </lineage>
</organism>
<protein>
    <submittedName>
        <fullName evidence="1">Uncharacterized protein</fullName>
    </submittedName>
</protein>
<evidence type="ECO:0000313" key="2">
    <source>
        <dbReference type="Proteomes" id="UP000632659"/>
    </source>
</evidence>
<dbReference type="EMBL" id="JACRTL010000001">
    <property type="protein sequence ID" value="MBC8610049.1"/>
    <property type="molecule type" value="Genomic_DNA"/>
</dbReference>
<dbReference type="RefSeq" id="WP_093988465.1">
    <property type="nucleotide sequence ID" value="NZ_FYDD01000003.1"/>
</dbReference>
<accession>A0A8J6P5Z6</accession>
<reference evidence="1" key="1">
    <citation type="submission" date="2020-08" db="EMBL/GenBank/DDBJ databases">
        <title>Genome public.</title>
        <authorList>
            <person name="Liu C."/>
            <person name="Sun Q."/>
        </authorList>
    </citation>
    <scope>NUCLEOTIDE SEQUENCE</scope>
    <source>
        <strain evidence="1">NSJ-15</strain>
    </source>
</reference>
<dbReference type="AlphaFoldDB" id="A0A8J6P5Z6"/>